<dbReference type="InterPro" id="IPR003379">
    <property type="entry name" value="Carboxylase_cons_dom"/>
</dbReference>
<dbReference type="PANTHER" id="PTHR43778:SF2">
    <property type="entry name" value="PYRUVATE CARBOXYLASE, MITOCHONDRIAL"/>
    <property type="match status" value="1"/>
</dbReference>
<protein>
    <recommendedName>
        <fullName evidence="2">Lipoyl-binding domain-containing protein</fullName>
    </recommendedName>
</protein>
<accession>A0A254T7W5</accession>
<dbReference type="SUPFAM" id="SSF51230">
    <property type="entry name" value="Single hybrid motif"/>
    <property type="match status" value="1"/>
</dbReference>
<dbReference type="GO" id="GO:0005737">
    <property type="term" value="C:cytoplasm"/>
    <property type="evidence" value="ECO:0007669"/>
    <property type="project" value="TreeGrafter"/>
</dbReference>
<dbReference type="InterPro" id="IPR000089">
    <property type="entry name" value="Biotin_lipoyl"/>
</dbReference>
<dbReference type="GO" id="GO:0006094">
    <property type="term" value="P:gluconeogenesis"/>
    <property type="evidence" value="ECO:0007669"/>
    <property type="project" value="TreeGrafter"/>
</dbReference>
<organism evidence="3 4">
    <name type="scientific">Noviherbaspirillum denitrificans</name>
    <dbReference type="NCBI Taxonomy" id="1968433"/>
    <lineage>
        <taxon>Bacteria</taxon>
        <taxon>Pseudomonadati</taxon>
        <taxon>Pseudomonadota</taxon>
        <taxon>Betaproteobacteria</taxon>
        <taxon>Burkholderiales</taxon>
        <taxon>Oxalobacteraceae</taxon>
        <taxon>Noviherbaspirillum</taxon>
    </lineage>
</organism>
<dbReference type="Gene3D" id="2.40.50.100">
    <property type="match status" value="1"/>
</dbReference>
<keyword evidence="1" id="KW-0092">Biotin</keyword>
<dbReference type="AlphaFoldDB" id="A0A254T7W5"/>
<dbReference type="PROSITE" id="PS00188">
    <property type="entry name" value="BIOTIN"/>
    <property type="match status" value="1"/>
</dbReference>
<dbReference type="CDD" id="cd06850">
    <property type="entry name" value="biotinyl_domain"/>
    <property type="match status" value="1"/>
</dbReference>
<evidence type="ECO:0000313" key="3">
    <source>
        <dbReference type="EMBL" id="OWW18740.1"/>
    </source>
</evidence>
<sequence>MYPKVFRDYAEHRRQYGDVSVLPTPVFFYGLKEGQEISVDIDQGKTLVMRLQGRTELEEEGQSKLFFELNGQARMVRIDKAGAVKLVTHPRAQDGNANHVGAPMPGMIVTLAVKAGQKVAKGDPLVSIEAMKMETMIRAERDAVVKQTHVRPGAVVAAKDLLVELAA</sequence>
<dbReference type="InterPro" id="IPR001882">
    <property type="entry name" value="Biotin_BS"/>
</dbReference>
<dbReference type="Pfam" id="PF02436">
    <property type="entry name" value="PYC_OADA"/>
    <property type="match status" value="1"/>
</dbReference>
<feature type="domain" description="Lipoyl-binding" evidence="2">
    <location>
        <begin position="91"/>
        <end position="166"/>
    </location>
</feature>
<gene>
    <name evidence="3" type="ORF">AYR66_04010</name>
</gene>
<evidence type="ECO:0000259" key="2">
    <source>
        <dbReference type="PROSITE" id="PS50968"/>
    </source>
</evidence>
<keyword evidence="4" id="KW-1185">Reference proteome</keyword>
<dbReference type="Pfam" id="PF00364">
    <property type="entry name" value="Biotin_lipoyl"/>
    <property type="match status" value="1"/>
</dbReference>
<proteinExistence type="predicted"/>
<comment type="caution">
    <text evidence="3">The sequence shown here is derived from an EMBL/GenBank/DDBJ whole genome shotgun (WGS) entry which is preliminary data.</text>
</comment>
<dbReference type="EMBL" id="LSTO01000002">
    <property type="protein sequence ID" value="OWW18740.1"/>
    <property type="molecule type" value="Genomic_DNA"/>
</dbReference>
<dbReference type="GO" id="GO:0004736">
    <property type="term" value="F:pyruvate carboxylase activity"/>
    <property type="evidence" value="ECO:0007669"/>
    <property type="project" value="TreeGrafter"/>
</dbReference>
<dbReference type="SUPFAM" id="SSF89000">
    <property type="entry name" value="post-HMGL domain-like"/>
    <property type="match status" value="1"/>
</dbReference>
<evidence type="ECO:0000256" key="1">
    <source>
        <dbReference type="ARBA" id="ARBA00023267"/>
    </source>
</evidence>
<dbReference type="Proteomes" id="UP000197535">
    <property type="component" value="Unassembled WGS sequence"/>
</dbReference>
<dbReference type="InterPro" id="IPR055268">
    <property type="entry name" value="PCB-like"/>
</dbReference>
<reference evidence="3 4" key="1">
    <citation type="submission" date="2016-02" db="EMBL/GenBank/DDBJ databases">
        <authorList>
            <person name="Wen L."/>
            <person name="He K."/>
            <person name="Yang H."/>
        </authorList>
    </citation>
    <scope>NUCLEOTIDE SEQUENCE [LARGE SCALE GENOMIC DNA]</scope>
    <source>
        <strain evidence="3 4">TSA40</strain>
    </source>
</reference>
<dbReference type="InterPro" id="IPR013785">
    <property type="entry name" value="Aldolase_TIM"/>
</dbReference>
<dbReference type="InterPro" id="IPR011053">
    <property type="entry name" value="Single_hybrid_motif"/>
</dbReference>
<dbReference type="Gene3D" id="3.10.600.10">
    <property type="entry name" value="pyruvate carboxylase f1077a mutant domain"/>
    <property type="match status" value="1"/>
</dbReference>
<name>A0A254T7W5_9BURK</name>
<dbReference type="PANTHER" id="PTHR43778">
    <property type="entry name" value="PYRUVATE CARBOXYLASE"/>
    <property type="match status" value="1"/>
</dbReference>
<dbReference type="Gene3D" id="3.20.20.70">
    <property type="entry name" value="Aldolase class I"/>
    <property type="match status" value="1"/>
</dbReference>
<evidence type="ECO:0000313" key="4">
    <source>
        <dbReference type="Proteomes" id="UP000197535"/>
    </source>
</evidence>
<dbReference type="FunFam" id="2.40.50.100:FF:000003">
    <property type="entry name" value="Acetyl-CoA carboxylase biotin carboxyl carrier protein"/>
    <property type="match status" value="1"/>
</dbReference>
<dbReference type="PROSITE" id="PS50968">
    <property type="entry name" value="BIOTINYL_LIPOYL"/>
    <property type="match status" value="1"/>
</dbReference>